<dbReference type="Pfam" id="PF25876">
    <property type="entry name" value="HH_MFP_RND"/>
    <property type="match status" value="1"/>
</dbReference>
<feature type="domain" description="Multidrug resistance protein MdtA-like alpha-helical hairpin" evidence="5">
    <location>
        <begin position="121"/>
        <end position="182"/>
    </location>
</feature>
<feature type="domain" description="CusB-like beta-barrel" evidence="7">
    <location>
        <begin position="234"/>
        <end position="305"/>
    </location>
</feature>
<dbReference type="InterPro" id="IPR058627">
    <property type="entry name" value="MdtA-like_C"/>
</dbReference>
<dbReference type="Gene3D" id="1.10.287.470">
    <property type="entry name" value="Helix hairpin bin"/>
    <property type="match status" value="1"/>
</dbReference>
<comment type="similarity">
    <text evidence="2">Belongs to the membrane fusion protein (MFP) (TC 8.A.1) family.</text>
</comment>
<feature type="region of interest" description="Disordered" evidence="4">
    <location>
        <begin position="384"/>
        <end position="409"/>
    </location>
</feature>
<dbReference type="Gene3D" id="2.40.50.100">
    <property type="match status" value="1"/>
</dbReference>
<dbReference type="Proteomes" id="UP000494329">
    <property type="component" value="Unassembled WGS sequence"/>
</dbReference>
<evidence type="ECO:0000313" key="10">
    <source>
        <dbReference type="Proteomes" id="UP000494329"/>
    </source>
</evidence>
<accession>A0A6J5DK59</accession>
<dbReference type="EMBL" id="CADIKF010000010">
    <property type="protein sequence ID" value="CAB3753602.1"/>
    <property type="molecule type" value="Genomic_DNA"/>
</dbReference>
<gene>
    <name evidence="9" type="primary">mdtA_4</name>
    <name evidence="9" type="ORF">LMG29739_01779</name>
</gene>
<dbReference type="PANTHER" id="PTHR30469">
    <property type="entry name" value="MULTIDRUG RESISTANCE PROTEIN MDTA"/>
    <property type="match status" value="1"/>
</dbReference>
<dbReference type="Pfam" id="PF25917">
    <property type="entry name" value="BSH_RND"/>
    <property type="match status" value="1"/>
</dbReference>
<evidence type="ECO:0000256" key="1">
    <source>
        <dbReference type="ARBA" id="ARBA00004196"/>
    </source>
</evidence>
<reference evidence="9 10" key="1">
    <citation type="submission" date="2020-04" db="EMBL/GenBank/DDBJ databases">
        <authorList>
            <person name="De Canck E."/>
        </authorList>
    </citation>
    <scope>NUCLEOTIDE SEQUENCE [LARGE SCALE GENOMIC DNA]</scope>
    <source>
        <strain evidence="9 10">LMG 29739</strain>
    </source>
</reference>
<organism evidence="9 10">
    <name type="scientific">Paraburkholderia solisilvae</name>
    <dbReference type="NCBI Taxonomy" id="624376"/>
    <lineage>
        <taxon>Bacteria</taxon>
        <taxon>Pseudomonadati</taxon>
        <taxon>Pseudomonadota</taxon>
        <taxon>Betaproteobacteria</taxon>
        <taxon>Burkholderiales</taxon>
        <taxon>Burkholderiaceae</taxon>
        <taxon>Paraburkholderia</taxon>
    </lineage>
</organism>
<dbReference type="GO" id="GO:0015562">
    <property type="term" value="F:efflux transmembrane transporter activity"/>
    <property type="evidence" value="ECO:0007669"/>
    <property type="project" value="TreeGrafter"/>
</dbReference>
<dbReference type="InterPro" id="IPR058624">
    <property type="entry name" value="MdtA-like_HH"/>
</dbReference>
<dbReference type="RefSeq" id="WP_175110514.1">
    <property type="nucleotide sequence ID" value="NZ_CADIKF010000010.1"/>
</dbReference>
<dbReference type="Pfam" id="PF25967">
    <property type="entry name" value="RND-MFP_C"/>
    <property type="match status" value="1"/>
</dbReference>
<name>A0A6J5DK59_9BURK</name>
<evidence type="ECO:0000259" key="5">
    <source>
        <dbReference type="Pfam" id="PF25876"/>
    </source>
</evidence>
<dbReference type="AlphaFoldDB" id="A0A6J5DK59"/>
<proteinExistence type="inferred from homology"/>
<dbReference type="InterPro" id="IPR006143">
    <property type="entry name" value="RND_pump_MFP"/>
</dbReference>
<dbReference type="GO" id="GO:1990281">
    <property type="term" value="C:efflux pump complex"/>
    <property type="evidence" value="ECO:0007669"/>
    <property type="project" value="TreeGrafter"/>
</dbReference>
<dbReference type="InterPro" id="IPR058625">
    <property type="entry name" value="MdtA-like_BSH"/>
</dbReference>
<evidence type="ECO:0000256" key="2">
    <source>
        <dbReference type="ARBA" id="ARBA00009477"/>
    </source>
</evidence>
<dbReference type="PANTHER" id="PTHR30469:SF37">
    <property type="entry name" value="RAGD PROTEIN"/>
    <property type="match status" value="1"/>
</dbReference>
<evidence type="ECO:0000256" key="3">
    <source>
        <dbReference type="ARBA" id="ARBA00022448"/>
    </source>
</evidence>
<sequence>MSTEVDVSAPKRPAHLKLAGILIVLAAAAVLADGIASRLHTRHEVASWTMQQALPTVSTIQPQPLAATQQLVLPGHLAAWINAPIYARVSGYLHAWYADIGTPVKAGQLLGVIDTPDLDQQLDQARADLQKSVATEKLAVVTAQRWTQMLKQDSVSQQETDEKTSDLAAQQATVAAEQANVNRLEALESFKRIVAPFDGVVTARDTDVGALINAGGGNKPQLFTVSDAQRLRVYVSVPQSEAATVRPGMHATLRVPERPGMTFDATLVDTDHAITPSSGTLLVQLSVDNHAGLLFPGEYTDVRFALPTDAHALQIPASALIFRHNGLQVATLGPQGRAVMKPVTIATDLGSHVVIDSGLTAGDRVIDNPPDSLAAGDLVRVAPASPATPSPAAAAHTADAQTDAEHAHG</sequence>
<keyword evidence="10" id="KW-1185">Reference proteome</keyword>
<dbReference type="Pfam" id="PF25954">
    <property type="entry name" value="Beta-barrel_RND_2"/>
    <property type="match status" value="1"/>
</dbReference>
<comment type="subcellular location">
    <subcellularLocation>
        <location evidence="1">Cell envelope</location>
    </subcellularLocation>
</comment>
<dbReference type="InterPro" id="IPR058792">
    <property type="entry name" value="Beta-barrel_RND_2"/>
</dbReference>
<evidence type="ECO:0000259" key="7">
    <source>
        <dbReference type="Pfam" id="PF25954"/>
    </source>
</evidence>
<feature type="domain" description="Multidrug resistance protein MdtA-like barrel-sandwich hybrid" evidence="6">
    <location>
        <begin position="84"/>
        <end position="216"/>
    </location>
</feature>
<evidence type="ECO:0000256" key="4">
    <source>
        <dbReference type="SAM" id="MobiDB-lite"/>
    </source>
</evidence>
<dbReference type="SUPFAM" id="SSF111369">
    <property type="entry name" value="HlyD-like secretion proteins"/>
    <property type="match status" value="1"/>
</dbReference>
<dbReference type="Gene3D" id="2.40.30.170">
    <property type="match status" value="1"/>
</dbReference>
<feature type="domain" description="Multidrug resistance protein MdtA-like C-terminal permuted SH3" evidence="8">
    <location>
        <begin position="312"/>
        <end position="366"/>
    </location>
</feature>
<evidence type="ECO:0000259" key="6">
    <source>
        <dbReference type="Pfam" id="PF25917"/>
    </source>
</evidence>
<keyword evidence="3" id="KW-0813">Transport</keyword>
<feature type="compositionally biased region" description="Low complexity" evidence="4">
    <location>
        <begin position="384"/>
        <end position="401"/>
    </location>
</feature>
<evidence type="ECO:0000259" key="8">
    <source>
        <dbReference type="Pfam" id="PF25967"/>
    </source>
</evidence>
<protein>
    <submittedName>
        <fullName evidence="9">Multidrug resistance protein MdtA</fullName>
    </submittedName>
</protein>
<dbReference type="Gene3D" id="2.40.420.20">
    <property type="match status" value="1"/>
</dbReference>
<dbReference type="NCBIfam" id="TIGR01730">
    <property type="entry name" value="RND_mfp"/>
    <property type="match status" value="1"/>
</dbReference>
<evidence type="ECO:0000313" key="9">
    <source>
        <dbReference type="EMBL" id="CAB3753602.1"/>
    </source>
</evidence>